<keyword evidence="5" id="KW-0862">Zinc</keyword>
<feature type="compositionally biased region" description="Basic and acidic residues" evidence="6">
    <location>
        <begin position="341"/>
        <end position="369"/>
    </location>
</feature>
<organism evidence="8 9">
    <name type="scientific">Jimgerdemannia flammicorona</name>
    <dbReference type="NCBI Taxonomy" id="994334"/>
    <lineage>
        <taxon>Eukaryota</taxon>
        <taxon>Fungi</taxon>
        <taxon>Fungi incertae sedis</taxon>
        <taxon>Mucoromycota</taxon>
        <taxon>Mucoromycotina</taxon>
        <taxon>Endogonomycetes</taxon>
        <taxon>Endogonales</taxon>
        <taxon>Endogonaceae</taxon>
        <taxon>Jimgerdemannia</taxon>
    </lineage>
</organism>
<evidence type="ECO:0000256" key="3">
    <source>
        <dbReference type="ARBA" id="ARBA00023034"/>
    </source>
</evidence>
<dbReference type="InterPro" id="IPR024958">
    <property type="entry name" value="GRASP_PDZ"/>
</dbReference>
<proteinExistence type="predicted"/>
<comment type="subcellular location">
    <subcellularLocation>
        <location evidence="1">Golgi apparatus membrane</location>
    </subcellularLocation>
</comment>
<dbReference type="AlphaFoldDB" id="A0A433QH93"/>
<keyword evidence="4" id="KW-0472">Membrane</keyword>
<feature type="domain" description="PDZ GRASP-type" evidence="7">
    <location>
        <begin position="53"/>
        <end position="173"/>
    </location>
</feature>
<feature type="region of interest" description="Disordered" evidence="6">
    <location>
        <begin position="500"/>
        <end position="558"/>
    </location>
</feature>
<dbReference type="SUPFAM" id="SSF50156">
    <property type="entry name" value="PDZ domain-like"/>
    <property type="match status" value="2"/>
</dbReference>
<feature type="binding site" evidence="5">
    <location>
        <position position="56"/>
    </location>
    <ligand>
        <name>Zn(2+)</name>
        <dbReference type="ChEBI" id="CHEBI:29105"/>
    </ligand>
</feature>
<feature type="region of interest" description="Disordered" evidence="6">
    <location>
        <begin position="341"/>
        <end position="421"/>
    </location>
</feature>
<dbReference type="InterPro" id="IPR036034">
    <property type="entry name" value="PDZ_sf"/>
</dbReference>
<protein>
    <submittedName>
        <fullName evidence="8">GRASP55/65 PDZ-like domain-containing protein</fullName>
    </submittedName>
</protein>
<feature type="compositionally biased region" description="Low complexity" evidence="6">
    <location>
        <begin position="537"/>
        <end position="550"/>
    </location>
</feature>
<evidence type="ECO:0000259" key="7">
    <source>
        <dbReference type="PROSITE" id="PS51865"/>
    </source>
</evidence>
<feature type="compositionally biased region" description="Basic residues" evidence="6">
    <location>
        <begin position="370"/>
        <end position="379"/>
    </location>
</feature>
<comment type="caution">
    <text evidence="8">The sequence shown here is derived from an EMBL/GenBank/DDBJ whole genome shotgun (WGS) entry which is preliminary data.</text>
</comment>
<evidence type="ECO:0000256" key="1">
    <source>
        <dbReference type="ARBA" id="ARBA00004394"/>
    </source>
</evidence>
<reference evidence="8 9" key="1">
    <citation type="journal article" date="2018" name="New Phytol.">
        <title>Phylogenomics of Endogonaceae and evolution of mycorrhizas within Mucoromycota.</title>
        <authorList>
            <person name="Chang Y."/>
            <person name="Desiro A."/>
            <person name="Na H."/>
            <person name="Sandor L."/>
            <person name="Lipzen A."/>
            <person name="Clum A."/>
            <person name="Barry K."/>
            <person name="Grigoriev I.V."/>
            <person name="Martin F.M."/>
            <person name="Stajich J.E."/>
            <person name="Smith M.E."/>
            <person name="Bonito G."/>
            <person name="Spatafora J.W."/>
        </authorList>
    </citation>
    <scope>NUCLEOTIDE SEQUENCE [LARGE SCALE GENOMIC DNA]</scope>
    <source>
        <strain evidence="8 9">AD002</strain>
    </source>
</reference>
<dbReference type="FunFam" id="2.30.42.10:FF:000026">
    <property type="entry name" value="Golgi reassembly stacking protein 2"/>
    <property type="match status" value="1"/>
</dbReference>
<feature type="non-terminal residue" evidence="8">
    <location>
        <position position="1"/>
    </location>
</feature>
<feature type="domain" description="PDZ GRASP-type" evidence="7">
    <location>
        <begin position="203"/>
        <end position="292"/>
    </location>
</feature>
<name>A0A433QH93_9FUNG</name>
<evidence type="ECO:0000256" key="4">
    <source>
        <dbReference type="ARBA" id="ARBA00023136"/>
    </source>
</evidence>
<evidence type="ECO:0000313" key="9">
    <source>
        <dbReference type="Proteomes" id="UP000274822"/>
    </source>
</evidence>
<keyword evidence="2" id="KW-0677">Repeat</keyword>
<dbReference type="EMBL" id="RBNJ01005481">
    <property type="protein sequence ID" value="RUS29190.1"/>
    <property type="molecule type" value="Genomic_DNA"/>
</dbReference>
<accession>A0A433QH93</accession>
<feature type="compositionally biased region" description="Acidic residues" evidence="6">
    <location>
        <begin position="508"/>
        <end position="532"/>
    </location>
</feature>
<dbReference type="PANTHER" id="PTHR12893:SF0">
    <property type="entry name" value="GRASP65"/>
    <property type="match status" value="1"/>
</dbReference>
<keyword evidence="3" id="KW-0333">Golgi apparatus</keyword>
<feature type="binding site" evidence="5">
    <location>
        <position position="195"/>
    </location>
    <ligand>
        <name>Zn(2+)</name>
        <dbReference type="ChEBI" id="CHEBI:29105"/>
    </ligand>
</feature>
<evidence type="ECO:0000256" key="2">
    <source>
        <dbReference type="ARBA" id="ARBA00022737"/>
    </source>
</evidence>
<gene>
    <name evidence="8" type="ORF">BC938DRAFT_480944</name>
</gene>
<dbReference type="GO" id="GO:0000139">
    <property type="term" value="C:Golgi membrane"/>
    <property type="evidence" value="ECO:0007669"/>
    <property type="project" value="UniProtKB-SubCell"/>
</dbReference>
<dbReference type="Gene3D" id="2.30.42.10">
    <property type="match status" value="2"/>
</dbReference>
<keyword evidence="9" id="KW-1185">Reference proteome</keyword>
<dbReference type="PANTHER" id="PTHR12893">
    <property type="entry name" value="GOLGI REASSEMBLY STACKING PROTEIN GRASP"/>
    <property type="match status" value="1"/>
</dbReference>
<evidence type="ECO:0000313" key="8">
    <source>
        <dbReference type="EMBL" id="RUS29190.1"/>
    </source>
</evidence>
<dbReference type="PROSITE" id="PS51865">
    <property type="entry name" value="PDZ_GRASP"/>
    <property type="match status" value="2"/>
</dbReference>
<dbReference type="GO" id="GO:0046872">
    <property type="term" value="F:metal ion binding"/>
    <property type="evidence" value="ECO:0007669"/>
    <property type="project" value="UniProtKB-KW"/>
</dbReference>
<sequence length="558" mass="60994">DGVARSLQTQVACVKVAEGVAAKALLLGTIFEDVRLVNTQQMGGAQSTEGNRYGYHILKVRENSPAYFAGIEPFFDYIVGINGIKLVSTRPPVRSTRTDNDWRVIIEQFESNIEGEVVLEIYSSKQQNLRGQCLRGCILGGAHPVTLLAYVGEERRGWPDRYVISLKSSYFLPTPFSLSPISRPHSRPGASIRYCSYENAGEHVWHVLEVAPNSPAEMAGVVPHTDYVIGSPQITLRSEDDFYNLVDESSGKPLRLYIYNAVLDNTREVIIVPNHDWGGNGTLGCDVGYGLLHRIPSRRQDPSSASAASVSQHPEAMYNDTIFNAADYRFDGAFDDGHLPHAGDHYHDEREHGNDHGHDHGHNYGDHHHDHGRGHRHEHHDHDHDHSHEHHDHAHGHAHDHLHHPTYGYAPSHARSYPHDHYHPYDQPVGYDNVRLHAPPVAGAPISAPMPIPAVAVGALEQLSAAEDVEEALEAVVEGEQNKVVGEAEQSKVEVEAEVGLQGGGAEGEAEAEVETEVEAEAEMGTVEEEEVGGTPGAPAQVAAGAGSKAKMGKKGKK</sequence>
<dbReference type="Pfam" id="PF04495">
    <property type="entry name" value="GRASP55_65"/>
    <property type="match status" value="2"/>
</dbReference>
<evidence type="ECO:0000256" key="5">
    <source>
        <dbReference type="PIRSR" id="PIRSR607583-1"/>
    </source>
</evidence>
<keyword evidence="5" id="KW-0479">Metal-binding</keyword>
<dbReference type="InterPro" id="IPR007583">
    <property type="entry name" value="GRASP55_65"/>
</dbReference>
<evidence type="ECO:0000256" key="6">
    <source>
        <dbReference type="SAM" id="MobiDB-lite"/>
    </source>
</evidence>
<feature type="compositionally biased region" description="Basic and acidic residues" evidence="6">
    <location>
        <begin position="380"/>
        <end position="399"/>
    </location>
</feature>
<dbReference type="GO" id="GO:0007030">
    <property type="term" value="P:Golgi organization"/>
    <property type="evidence" value="ECO:0007669"/>
    <property type="project" value="TreeGrafter"/>
</dbReference>
<dbReference type="Proteomes" id="UP000274822">
    <property type="component" value="Unassembled WGS sequence"/>
</dbReference>